<evidence type="ECO:0000256" key="1">
    <source>
        <dbReference type="ARBA" id="ARBA00009845"/>
    </source>
</evidence>
<dbReference type="Pfam" id="PF00694">
    <property type="entry name" value="Aconitase_C"/>
    <property type="match status" value="1"/>
</dbReference>
<evidence type="ECO:0000256" key="2">
    <source>
        <dbReference type="ARBA" id="ARBA00011271"/>
    </source>
</evidence>
<dbReference type="SUPFAM" id="SSF52016">
    <property type="entry name" value="LeuD/IlvD-like"/>
    <property type="match status" value="1"/>
</dbReference>
<sequence>MAAAAAITGRLTDRHETSSFLSLLGAASVTPGSVAAAAGYNRYMYGLAVFHARHRAALRVSAVQANAMMGEMSATGVLSNATGAARVATSVNTRQPYVRKALREIADWVDKTDENGDAGVDCPRCCTRRCTDRAQAWSEIRSSLMQKFDTLTGIAAPMPLINIDTDMIIPKQFLKTIKRSGLGVNLFDEMRYNDDRNEIPTFVLNQDAYREAQIIVAGDNFGCGSSHRRADERRRKGANARMTIDLDAQTVTTSDGEVFNFEVDAFKKHCLMQGLDDIGLTMEKVTQLIRSNNGQCAAPLGVSTCKH</sequence>
<dbReference type="GO" id="GO:0008652">
    <property type="term" value="P:amino acid biosynthetic process"/>
    <property type="evidence" value="ECO:0007669"/>
    <property type="project" value="UniProtKB-KW"/>
</dbReference>
<dbReference type="InterPro" id="IPR050075">
    <property type="entry name" value="LeuD"/>
</dbReference>
<dbReference type="Proteomes" id="UP000595437">
    <property type="component" value="Chromosome 3"/>
</dbReference>
<feature type="domain" description="Aconitase A/isopropylmalate dehydratase small subunit swivel" evidence="6">
    <location>
        <begin position="145"/>
        <end position="230"/>
    </location>
</feature>
<organism evidence="7 8">
    <name type="scientific">Caligus rogercresseyi</name>
    <name type="common">Sea louse</name>
    <dbReference type="NCBI Taxonomy" id="217165"/>
    <lineage>
        <taxon>Eukaryota</taxon>
        <taxon>Metazoa</taxon>
        <taxon>Ecdysozoa</taxon>
        <taxon>Arthropoda</taxon>
        <taxon>Crustacea</taxon>
        <taxon>Multicrustacea</taxon>
        <taxon>Hexanauplia</taxon>
        <taxon>Copepoda</taxon>
        <taxon>Siphonostomatoida</taxon>
        <taxon>Caligidae</taxon>
        <taxon>Caligus</taxon>
    </lineage>
</organism>
<evidence type="ECO:0000256" key="5">
    <source>
        <dbReference type="ARBA" id="ARBA00029440"/>
    </source>
</evidence>
<dbReference type="Gene3D" id="3.20.19.10">
    <property type="entry name" value="Aconitase, domain 4"/>
    <property type="match status" value="2"/>
</dbReference>
<evidence type="ECO:0000256" key="3">
    <source>
        <dbReference type="ARBA" id="ARBA00022605"/>
    </source>
</evidence>
<proteinExistence type="inferred from homology"/>
<comment type="subunit">
    <text evidence="2">Heterodimer of LeuC and LeuD.</text>
</comment>
<evidence type="ECO:0000313" key="8">
    <source>
        <dbReference type="Proteomes" id="UP000595437"/>
    </source>
</evidence>
<dbReference type="PANTHER" id="PTHR43345:SF5">
    <property type="entry name" value="3-ISOPROPYLMALATE DEHYDRATASE SMALL SUBUNIT"/>
    <property type="match status" value="1"/>
</dbReference>
<accession>A0A7T8HMB6</accession>
<dbReference type="OrthoDB" id="8116831at2759"/>
<reference evidence="8" key="1">
    <citation type="submission" date="2021-01" db="EMBL/GenBank/DDBJ databases">
        <title>Caligus Genome Assembly.</title>
        <authorList>
            <person name="Gallardo-Escarate C."/>
        </authorList>
    </citation>
    <scope>NUCLEOTIDE SEQUENCE [LARGE SCALE GENOMIC DNA]</scope>
</reference>
<dbReference type="PANTHER" id="PTHR43345">
    <property type="entry name" value="3-ISOPROPYLMALATE DEHYDRATASE SMALL SUBUNIT 2-RELATED-RELATED"/>
    <property type="match status" value="1"/>
</dbReference>
<dbReference type="InterPro" id="IPR015928">
    <property type="entry name" value="Aconitase/3IPM_dehydase_swvl"/>
</dbReference>
<dbReference type="GO" id="GO:0016829">
    <property type="term" value="F:lyase activity"/>
    <property type="evidence" value="ECO:0007669"/>
    <property type="project" value="UniProtKB-KW"/>
</dbReference>
<keyword evidence="3" id="KW-0028">Amino-acid biosynthesis</keyword>
<protein>
    <submittedName>
        <fullName evidence="7">3-isopropylmalate dehydratase large subunit-like</fullName>
    </submittedName>
</protein>
<comment type="similarity">
    <text evidence="1">Belongs to the LeuD family. LeuD type 1 subfamily.</text>
</comment>
<dbReference type="AlphaFoldDB" id="A0A7T8HMB6"/>
<dbReference type="InterPro" id="IPR000573">
    <property type="entry name" value="AconitaseA/IPMdHydase_ssu_swvl"/>
</dbReference>
<evidence type="ECO:0000256" key="4">
    <source>
        <dbReference type="ARBA" id="ARBA00023239"/>
    </source>
</evidence>
<evidence type="ECO:0000259" key="6">
    <source>
        <dbReference type="Pfam" id="PF00694"/>
    </source>
</evidence>
<keyword evidence="8" id="KW-1185">Reference proteome</keyword>
<name>A0A7T8HMB6_CALRO</name>
<evidence type="ECO:0000313" key="7">
    <source>
        <dbReference type="EMBL" id="QQP52669.1"/>
    </source>
</evidence>
<keyword evidence="4" id="KW-0456">Lyase</keyword>
<dbReference type="EMBL" id="CP045892">
    <property type="protein sequence ID" value="QQP52669.1"/>
    <property type="molecule type" value="Genomic_DNA"/>
</dbReference>
<comment type="pathway">
    <text evidence="5">Amino-acid biosynthesis.</text>
</comment>
<gene>
    <name evidence="7" type="ORF">FKW44_004894</name>
</gene>